<evidence type="ECO:0000313" key="5">
    <source>
        <dbReference type="EMBL" id="PNX61722.1"/>
    </source>
</evidence>
<dbReference type="PANTHER" id="PTHR45778:SF7">
    <property type="entry name" value="PURPLE ACID PHOSPHATASE"/>
    <property type="match status" value="1"/>
</dbReference>
<comment type="subcellular location">
    <subcellularLocation>
        <location evidence="1">Secreted</location>
    </subcellularLocation>
</comment>
<dbReference type="GO" id="GO:0003993">
    <property type="term" value="F:acid phosphatase activity"/>
    <property type="evidence" value="ECO:0007669"/>
    <property type="project" value="InterPro"/>
</dbReference>
<dbReference type="Pfam" id="PF16656">
    <property type="entry name" value="Pur_ac_phosph_N"/>
    <property type="match status" value="1"/>
</dbReference>
<reference evidence="5 6" key="2">
    <citation type="journal article" date="2017" name="Front. Plant Sci.">
        <title>Gene Classification and Mining of Molecular Markers Useful in Red Clover (Trifolium pratense) Breeding.</title>
        <authorList>
            <person name="Istvanek J."/>
            <person name="Dluhosova J."/>
            <person name="Dluhos P."/>
            <person name="Patkova L."/>
            <person name="Nedelnik J."/>
            <person name="Repkova J."/>
        </authorList>
    </citation>
    <scope>NUCLEOTIDE SEQUENCE [LARGE SCALE GENOMIC DNA]</scope>
    <source>
        <strain evidence="6">cv. Tatra</strain>
        <tissue evidence="5">Young leaves</tissue>
    </source>
</reference>
<dbReference type="AlphaFoldDB" id="A0A2K3K618"/>
<name>A0A2K3K618_TRIPR</name>
<keyword evidence="2" id="KW-0964">Secreted</keyword>
<evidence type="ECO:0000313" key="6">
    <source>
        <dbReference type="Proteomes" id="UP000236291"/>
    </source>
</evidence>
<reference evidence="5 6" key="1">
    <citation type="journal article" date="2014" name="Am. J. Bot.">
        <title>Genome assembly and annotation for red clover (Trifolium pratense; Fabaceae).</title>
        <authorList>
            <person name="Istvanek J."/>
            <person name="Jaros M."/>
            <person name="Krenek A."/>
            <person name="Repkova J."/>
        </authorList>
    </citation>
    <scope>NUCLEOTIDE SEQUENCE [LARGE SCALE GENOMIC DNA]</scope>
    <source>
        <strain evidence="6">cv. Tatra</strain>
        <tissue evidence="5">Young leaves</tissue>
    </source>
</reference>
<feature type="domain" description="Purple acid phosphatase N-terminal" evidence="4">
    <location>
        <begin position="144"/>
        <end position="231"/>
    </location>
</feature>
<comment type="caution">
    <text evidence="5">The sequence shown here is derived from an EMBL/GenBank/DDBJ whole genome shotgun (WGS) entry which is preliminary data.</text>
</comment>
<dbReference type="GO" id="GO:0046872">
    <property type="term" value="F:metal ion binding"/>
    <property type="evidence" value="ECO:0007669"/>
    <property type="project" value="InterPro"/>
</dbReference>
<evidence type="ECO:0000256" key="1">
    <source>
        <dbReference type="ARBA" id="ARBA00004613"/>
    </source>
</evidence>
<proteinExistence type="predicted"/>
<organism evidence="5 6">
    <name type="scientific">Trifolium pratense</name>
    <name type="common">Red clover</name>
    <dbReference type="NCBI Taxonomy" id="57577"/>
    <lineage>
        <taxon>Eukaryota</taxon>
        <taxon>Viridiplantae</taxon>
        <taxon>Streptophyta</taxon>
        <taxon>Embryophyta</taxon>
        <taxon>Tracheophyta</taxon>
        <taxon>Spermatophyta</taxon>
        <taxon>Magnoliopsida</taxon>
        <taxon>eudicotyledons</taxon>
        <taxon>Gunneridae</taxon>
        <taxon>Pentapetalae</taxon>
        <taxon>rosids</taxon>
        <taxon>fabids</taxon>
        <taxon>Fabales</taxon>
        <taxon>Fabaceae</taxon>
        <taxon>Papilionoideae</taxon>
        <taxon>50 kb inversion clade</taxon>
        <taxon>NPAAA clade</taxon>
        <taxon>Hologalegina</taxon>
        <taxon>IRL clade</taxon>
        <taxon>Trifolieae</taxon>
        <taxon>Trifolium</taxon>
    </lineage>
</organism>
<dbReference type="EMBL" id="ASHM01085976">
    <property type="protein sequence ID" value="PNX61722.1"/>
    <property type="molecule type" value="Genomic_DNA"/>
</dbReference>
<evidence type="ECO:0000256" key="2">
    <source>
        <dbReference type="ARBA" id="ARBA00022525"/>
    </source>
</evidence>
<sequence>MMILLFVFLILNTNLAAQSKPSINVTPTTLTKSGDTVEIRWSGIQSPSELDFVGIYSPPTSAHDNYIGYLFLSKSPTWKSGSGSLSLPLINLRSNYSFRIFRWTQSEINPKRQDHDHNPLPQTRNLLGFSEEVSFGGSTGHGPPEQIHLAFADEEDAMRVMYVTWDPKETHVKYGEREDKMDGLAVASLKRYDREHMCDAPANQSVGWRDPGYIHDALITGLDKGKKYYYK</sequence>
<protein>
    <submittedName>
        <fullName evidence="5">Putative inactive purple acid phosphatase 2-like protein</fullName>
    </submittedName>
</protein>
<dbReference type="GO" id="GO:0005576">
    <property type="term" value="C:extracellular region"/>
    <property type="evidence" value="ECO:0007669"/>
    <property type="project" value="UniProtKB-SubCell"/>
</dbReference>
<feature type="chain" id="PRO_5014472039" evidence="3">
    <location>
        <begin position="18"/>
        <end position="231"/>
    </location>
</feature>
<dbReference type="Gene3D" id="2.60.40.380">
    <property type="entry name" value="Purple acid phosphatase-like, N-terminal"/>
    <property type="match status" value="1"/>
</dbReference>
<dbReference type="STRING" id="57577.A0A2K3K618"/>
<dbReference type="Proteomes" id="UP000236291">
    <property type="component" value="Unassembled WGS sequence"/>
</dbReference>
<dbReference type="PANTHER" id="PTHR45778">
    <property type="entry name" value="PURPLE ACID PHOSPHATASE-RELATED"/>
    <property type="match status" value="1"/>
</dbReference>
<feature type="non-terminal residue" evidence="5">
    <location>
        <position position="231"/>
    </location>
</feature>
<dbReference type="SUPFAM" id="SSF49363">
    <property type="entry name" value="Purple acid phosphatase, N-terminal domain"/>
    <property type="match status" value="1"/>
</dbReference>
<keyword evidence="3" id="KW-0732">Signal</keyword>
<gene>
    <name evidence="5" type="ORF">L195_g052603</name>
</gene>
<evidence type="ECO:0000256" key="3">
    <source>
        <dbReference type="SAM" id="SignalP"/>
    </source>
</evidence>
<dbReference type="InterPro" id="IPR015914">
    <property type="entry name" value="PAPs_N"/>
</dbReference>
<dbReference type="InterPro" id="IPR008963">
    <property type="entry name" value="Purple_acid_Pase-like_N"/>
</dbReference>
<evidence type="ECO:0000259" key="4">
    <source>
        <dbReference type="Pfam" id="PF16656"/>
    </source>
</evidence>
<feature type="signal peptide" evidence="3">
    <location>
        <begin position="1"/>
        <end position="17"/>
    </location>
</feature>
<accession>A0A2K3K618</accession>